<sequence>MLFQVQVQLLLCLIILVFAQAGGTTSSHYKIVNTVNPASPTSSSSYTPSSTPSSSPKMKQRNVNLKSILEFQTVKKFSGSRPTRKASS</sequence>
<proteinExistence type="predicted"/>
<evidence type="ECO:0000256" key="1">
    <source>
        <dbReference type="SAM" id="MobiDB-lite"/>
    </source>
</evidence>
<dbReference type="KEGG" id="fcy:FRACYDRAFT_270364"/>
<dbReference type="InParanoid" id="A0A1E7F4I3"/>
<protein>
    <submittedName>
        <fullName evidence="3">Uncharacterized protein</fullName>
    </submittedName>
</protein>
<dbReference type="Proteomes" id="UP000095751">
    <property type="component" value="Unassembled WGS sequence"/>
</dbReference>
<gene>
    <name evidence="3" type="ORF">FRACYDRAFT_270364</name>
</gene>
<evidence type="ECO:0000313" key="3">
    <source>
        <dbReference type="EMBL" id="OEU13092.1"/>
    </source>
</evidence>
<dbReference type="EMBL" id="KV784363">
    <property type="protein sequence ID" value="OEU13092.1"/>
    <property type="molecule type" value="Genomic_DNA"/>
</dbReference>
<feature type="signal peptide" evidence="2">
    <location>
        <begin position="1"/>
        <end position="19"/>
    </location>
</feature>
<reference evidence="3 4" key="1">
    <citation type="submission" date="2016-09" db="EMBL/GenBank/DDBJ databases">
        <title>Extensive genetic diversity and differential bi-allelic expression allows diatom success in the polar Southern Ocean.</title>
        <authorList>
            <consortium name="DOE Joint Genome Institute"/>
            <person name="Mock T."/>
            <person name="Otillar R.P."/>
            <person name="Strauss J."/>
            <person name="Dupont C."/>
            <person name="Frickenhaus S."/>
            <person name="Maumus F."/>
            <person name="Mcmullan M."/>
            <person name="Sanges R."/>
            <person name="Schmutz J."/>
            <person name="Toseland A."/>
            <person name="Valas R."/>
            <person name="Veluchamy A."/>
            <person name="Ward B.J."/>
            <person name="Allen A."/>
            <person name="Barry K."/>
            <person name="Falciatore A."/>
            <person name="Ferrante M."/>
            <person name="Fortunato A.E."/>
            <person name="Gloeckner G."/>
            <person name="Gruber A."/>
            <person name="Hipkin R."/>
            <person name="Janech M."/>
            <person name="Kroth P."/>
            <person name="Leese F."/>
            <person name="Lindquist E."/>
            <person name="Lyon B.R."/>
            <person name="Martin J."/>
            <person name="Mayer C."/>
            <person name="Parker M."/>
            <person name="Quesneville H."/>
            <person name="Raymond J."/>
            <person name="Uhlig C."/>
            <person name="Valentin K.U."/>
            <person name="Worden A.Z."/>
            <person name="Armbrust E.V."/>
            <person name="Bowler C."/>
            <person name="Green B."/>
            <person name="Moulton V."/>
            <person name="Van Oosterhout C."/>
            <person name="Grigoriev I."/>
        </authorList>
    </citation>
    <scope>NUCLEOTIDE SEQUENCE [LARGE SCALE GENOMIC DNA]</scope>
    <source>
        <strain evidence="3 4">CCMP1102</strain>
    </source>
</reference>
<feature type="region of interest" description="Disordered" evidence="1">
    <location>
        <begin position="36"/>
        <end position="60"/>
    </location>
</feature>
<organism evidence="3 4">
    <name type="scientific">Fragilariopsis cylindrus CCMP1102</name>
    <dbReference type="NCBI Taxonomy" id="635003"/>
    <lineage>
        <taxon>Eukaryota</taxon>
        <taxon>Sar</taxon>
        <taxon>Stramenopiles</taxon>
        <taxon>Ochrophyta</taxon>
        <taxon>Bacillariophyta</taxon>
        <taxon>Bacillariophyceae</taxon>
        <taxon>Bacillariophycidae</taxon>
        <taxon>Bacillariales</taxon>
        <taxon>Bacillariaceae</taxon>
        <taxon>Fragilariopsis</taxon>
    </lineage>
</organism>
<keyword evidence="2" id="KW-0732">Signal</keyword>
<evidence type="ECO:0000256" key="2">
    <source>
        <dbReference type="SAM" id="SignalP"/>
    </source>
</evidence>
<name>A0A1E7F4I3_9STRA</name>
<evidence type="ECO:0000313" key="4">
    <source>
        <dbReference type="Proteomes" id="UP000095751"/>
    </source>
</evidence>
<feature type="compositionally biased region" description="Low complexity" evidence="1">
    <location>
        <begin position="39"/>
        <end position="56"/>
    </location>
</feature>
<keyword evidence="4" id="KW-1185">Reference proteome</keyword>
<feature type="chain" id="PRO_5009192689" evidence="2">
    <location>
        <begin position="20"/>
        <end position="88"/>
    </location>
</feature>
<dbReference type="AlphaFoldDB" id="A0A1E7F4I3"/>
<accession>A0A1E7F4I3</accession>